<name>A0A392UPT5_9FABA</name>
<reference evidence="1 2" key="1">
    <citation type="journal article" date="2018" name="Front. Plant Sci.">
        <title>Red Clover (Trifolium pratense) and Zigzag Clover (T. medium) - A Picture of Genomic Similarities and Differences.</title>
        <authorList>
            <person name="Dluhosova J."/>
            <person name="Istvanek J."/>
            <person name="Nedelnik J."/>
            <person name="Repkova J."/>
        </authorList>
    </citation>
    <scope>NUCLEOTIDE SEQUENCE [LARGE SCALE GENOMIC DNA]</scope>
    <source>
        <strain evidence="2">cv. 10/8</strain>
        <tissue evidence="1">Leaf</tissue>
    </source>
</reference>
<dbReference type="Proteomes" id="UP000265520">
    <property type="component" value="Unassembled WGS sequence"/>
</dbReference>
<sequence>GAEERTEEEAGNAEEAGED</sequence>
<evidence type="ECO:0000313" key="2">
    <source>
        <dbReference type="Proteomes" id="UP000265520"/>
    </source>
</evidence>
<feature type="non-terminal residue" evidence="1">
    <location>
        <position position="1"/>
    </location>
</feature>
<keyword evidence="2" id="KW-1185">Reference proteome</keyword>
<proteinExistence type="predicted"/>
<evidence type="ECO:0000313" key="1">
    <source>
        <dbReference type="EMBL" id="MCI74888.1"/>
    </source>
</evidence>
<accession>A0A392UPT5</accession>
<protein>
    <submittedName>
        <fullName evidence="1">Uncharacterized protein</fullName>
    </submittedName>
</protein>
<dbReference type="AlphaFoldDB" id="A0A392UPT5"/>
<organism evidence="1 2">
    <name type="scientific">Trifolium medium</name>
    <dbReference type="NCBI Taxonomy" id="97028"/>
    <lineage>
        <taxon>Eukaryota</taxon>
        <taxon>Viridiplantae</taxon>
        <taxon>Streptophyta</taxon>
        <taxon>Embryophyta</taxon>
        <taxon>Tracheophyta</taxon>
        <taxon>Spermatophyta</taxon>
        <taxon>Magnoliopsida</taxon>
        <taxon>eudicotyledons</taxon>
        <taxon>Gunneridae</taxon>
        <taxon>Pentapetalae</taxon>
        <taxon>rosids</taxon>
        <taxon>fabids</taxon>
        <taxon>Fabales</taxon>
        <taxon>Fabaceae</taxon>
        <taxon>Papilionoideae</taxon>
        <taxon>50 kb inversion clade</taxon>
        <taxon>NPAAA clade</taxon>
        <taxon>Hologalegina</taxon>
        <taxon>IRL clade</taxon>
        <taxon>Trifolieae</taxon>
        <taxon>Trifolium</taxon>
    </lineage>
</organism>
<comment type="caution">
    <text evidence="1">The sequence shown here is derived from an EMBL/GenBank/DDBJ whole genome shotgun (WGS) entry which is preliminary data.</text>
</comment>
<dbReference type="EMBL" id="LXQA010870162">
    <property type="protein sequence ID" value="MCI74888.1"/>
    <property type="molecule type" value="Genomic_DNA"/>
</dbReference>